<keyword evidence="3" id="KW-1185">Reference proteome</keyword>
<comment type="caution">
    <text evidence="2">The sequence shown here is derived from an EMBL/GenBank/DDBJ whole genome shotgun (WGS) entry which is preliminary data.</text>
</comment>
<reference evidence="3" key="1">
    <citation type="journal article" date="2019" name="Int. J. Syst. Evol. Microbiol.">
        <title>The Global Catalogue of Microorganisms (GCM) 10K type strain sequencing project: providing services to taxonomists for standard genome sequencing and annotation.</title>
        <authorList>
            <consortium name="The Broad Institute Genomics Platform"/>
            <consortium name="The Broad Institute Genome Sequencing Center for Infectious Disease"/>
            <person name="Wu L."/>
            <person name="Ma J."/>
        </authorList>
    </citation>
    <scope>NUCLEOTIDE SEQUENCE [LARGE SCALE GENOMIC DNA]</scope>
    <source>
        <strain evidence="3">PCU 280</strain>
    </source>
</reference>
<feature type="transmembrane region" description="Helical" evidence="1">
    <location>
        <begin position="109"/>
        <end position="126"/>
    </location>
</feature>
<name>A0ABW1V6G7_9BACL</name>
<evidence type="ECO:0000256" key="1">
    <source>
        <dbReference type="SAM" id="Phobius"/>
    </source>
</evidence>
<dbReference type="InterPro" id="IPR025699">
    <property type="entry name" value="ABC2_memb-like"/>
</dbReference>
<keyword evidence="1" id="KW-1133">Transmembrane helix</keyword>
<feature type="transmembrane region" description="Helical" evidence="1">
    <location>
        <begin position="9"/>
        <end position="28"/>
    </location>
</feature>
<evidence type="ECO:0000313" key="2">
    <source>
        <dbReference type="EMBL" id="MFC6333816.1"/>
    </source>
</evidence>
<dbReference type="Pfam" id="PF13346">
    <property type="entry name" value="ABC2_membrane_5"/>
    <property type="match status" value="1"/>
</dbReference>
<feature type="transmembrane region" description="Helical" evidence="1">
    <location>
        <begin position="76"/>
        <end position="97"/>
    </location>
</feature>
<keyword evidence="1" id="KW-0472">Membrane</keyword>
<keyword evidence="1" id="KW-0812">Transmembrane</keyword>
<feature type="transmembrane region" description="Helical" evidence="1">
    <location>
        <begin position="133"/>
        <end position="152"/>
    </location>
</feature>
<dbReference type="EMBL" id="JBHSTE010000004">
    <property type="protein sequence ID" value="MFC6333816.1"/>
    <property type="molecule type" value="Genomic_DNA"/>
</dbReference>
<evidence type="ECO:0000313" key="3">
    <source>
        <dbReference type="Proteomes" id="UP001596233"/>
    </source>
</evidence>
<protein>
    <submittedName>
        <fullName evidence="2">ABC-2 transporter permease</fullName>
    </submittedName>
</protein>
<organism evidence="2 3">
    <name type="scientific">Paenibacillus septentrionalis</name>
    <dbReference type="NCBI Taxonomy" id="429342"/>
    <lineage>
        <taxon>Bacteria</taxon>
        <taxon>Bacillati</taxon>
        <taxon>Bacillota</taxon>
        <taxon>Bacilli</taxon>
        <taxon>Bacillales</taxon>
        <taxon>Paenibacillaceae</taxon>
        <taxon>Paenibacillus</taxon>
    </lineage>
</organism>
<dbReference type="Proteomes" id="UP001596233">
    <property type="component" value="Unassembled WGS sequence"/>
</dbReference>
<dbReference type="RefSeq" id="WP_379235674.1">
    <property type="nucleotide sequence ID" value="NZ_JBHSTE010000004.1"/>
</dbReference>
<gene>
    <name evidence="2" type="ORF">ACFP56_14400</name>
</gene>
<proteinExistence type="predicted"/>
<accession>A0ABW1V6G7</accession>
<feature type="transmembrane region" description="Helical" evidence="1">
    <location>
        <begin position="172"/>
        <end position="192"/>
    </location>
</feature>
<dbReference type="PANTHER" id="PTHR41309:SF2">
    <property type="entry name" value="MEMBRANE PROTEIN"/>
    <property type="match status" value="1"/>
</dbReference>
<dbReference type="PANTHER" id="PTHR41309">
    <property type="entry name" value="MEMBRANE PROTEIN-RELATED"/>
    <property type="match status" value="1"/>
</dbReference>
<sequence>MLHLIVKDIVLQRNTFFILLPLLVVYMLLNSPSLFIGIIFCIAFTMQAFAADEKSQIHLLLNSLPYTKKEIVSAKYLGALVITIIIALTVVLGHLIIHGELFSWKELLLMLYLVMLYVSFSFPVSYKFKSSYLMIAFFAAFAAYLVVINLFVPNLNDLIRELVGKLLAMQAGQLYTMAGCIVFGVYVLSWLLSLRIYYKKAA</sequence>